<dbReference type="EMBL" id="HBGD01001589">
    <property type="protein sequence ID" value="CAD9078083.1"/>
    <property type="molecule type" value="Transcribed_RNA"/>
</dbReference>
<protein>
    <submittedName>
        <fullName evidence="2">Uncharacterized protein</fullName>
    </submittedName>
</protein>
<accession>A0A7S1KMQ0</accession>
<feature type="region of interest" description="Disordered" evidence="1">
    <location>
        <begin position="554"/>
        <end position="718"/>
    </location>
</feature>
<feature type="compositionally biased region" description="Low complexity" evidence="1">
    <location>
        <begin position="297"/>
        <end position="308"/>
    </location>
</feature>
<organism evidence="2">
    <name type="scientific">Percolomonas cosmopolitus</name>
    <dbReference type="NCBI Taxonomy" id="63605"/>
    <lineage>
        <taxon>Eukaryota</taxon>
        <taxon>Discoba</taxon>
        <taxon>Heterolobosea</taxon>
        <taxon>Tetramitia</taxon>
        <taxon>Eutetramitia</taxon>
        <taxon>Percolomonadidae</taxon>
        <taxon>Percolomonas</taxon>
    </lineage>
</organism>
<feature type="compositionally biased region" description="Basic and acidic residues" evidence="1">
    <location>
        <begin position="574"/>
        <end position="590"/>
    </location>
</feature>
<feature type="compositionally biased region" description="Acidic residues" evidence="1">
    <location>
        <begin position="207"/>
        <end position="240"/>
    </location>
</feature>
<feature type="compositionally biased region" description="Basic and acidic residues" evidence="1">
    <location>
        <begin position="309"/>
        <end position="327"/>
    </location>
</feature>
<sequence>MAPPMKSIVYHIPLQKGKTARFTPLDYVKSHLVMEQHLEQPDPSSTPLGVALRDLNADESDSDDDEFVPLTDQELALADTDVSMHDDDAALDTHTLSEHEQHHLFSHQLDSNPTIEELLQKSVTADGLLLDAVRAFSSTHPENAQNELLTSRNSHASRLGSVIRNIEMREQSIKSTLVSGRPNSLSDSSHSHQHDSHPSRSASSPHDDDDENNDDDNDNDDDELNDNDSFIDDTAYDDFVVDSSSSSHHRRPEPHQSTAAQSSHHSSITTSHTASTQNQQPRRVTWGVSHHLEHATSRSTSDASSSRDSNQDGRSRLHSSDSKRPKDTSFPTEVDQAIKKLHDKLSKLKKEKYPSDNEPKTFPYNDCIDQLVELSTIQAKHFSRGVPGNLISVVHEMPIINKFGVHAVKNLIKGAQRFGEANEVLDTLNKLKRDLKEQVKLDMISALSKKKGKNAEQEKQIRTELESNTYHELVDMCKNSDLSVKVRWGPTTNKTFRALADKVREHVARFNEALKFMPRGRGSSKQKLDTLEEGDEMSKLFKDIKDYWPHTQQLKQKLNKLENGGKKKRGTPKSTDKSAEDKKSTKDSEKKKGKSKKSVGGNAKKPDDAESATKSQTTIKKRKRSSTSASSSPSDGKAKKRTKPNDSEKPGKSSTKSTKNDGSPQANTTKPLSAPSSESPTPPRPSDRRAEQNTKTVVASECTTSKPEDKPAKNGDSA</sequence>
<evidence type="ECO:0000313" key="2">
    <source>
        <dbReference type="EMBL" id="CAD9078083.1"/>
    </source>
</evidence>
<feature type="compositionally biased region" description="Basic and acidic residues" evidence="1">
    <location>
        <begin position="189"/>
        <end position="198"/>
    </location>
</feature>
<feature type="compositionally biased region" description="Polar residues" evidence="1">
    <location>
        <begin position="652"/>
        <end position="670"/>
    </location>
</feature>
<name>A0A7S1KMQ0_9EUKA</name>
<evidence type="ECO:0000256" key="1">
    <source>
        <dbReference type="SAM" id="MobiDB-lite"/>
    </source>
</evidence>
<feature type="compositionally biased region" description="Basic and acidic residues" evidence="1">
    <location>
        <begin position="706"/>
        <end position="718"/>
    </location>
</feature>
<gene>
    <name evidence="2" type="ORF">PCOS0759_LOCUS1315</name>
</gene>
<proteinExistence type="predicted"/>
<feature type="region of interest" description="Disordered" evidence="1">
    <location>
        <begin position="175"/>
        <end position="335"/>
    </location>
</feature>
<dbReference type="AlphaFoldDB" id="A0A7S1KMQ0"/>
<feature type="compositionally biased region" description="Low complexity" evidence="1">
    <location>
        <begin position="255"/>
        <end position="277"/>
    </location>
</feature>
<reference evidence="2" key="1">
    <citation type="submission" date="2021-01" db="EMBL/GenBank/DDBJ databases">
        <authorList>
            <person name="Corre E."/>
            <person name="Pelletier E."/>
            <person name="Niang G."/>
            <person name="Scheremetjew M."/>
            <person name="Finn R."/>
            <person name="Kale V."/>
            <person name="Holt S."/>
            <person name="Cochrane G."/>
            <person name="Meng A."/>
            <person name="Brown T."/>
            <person name="Cohen L."/>
        </authorList>
    </citation>
    <scope>NUCLEOTIDE SEQUENCE</scope>
    <source>
        <strain evidence="2">WS</strain>
    </source>
</reference>
<feature type="compositionally biased region" description="Polar residues" evidence="1">
    <location>
        <begin position="693"/>
        <end position="705"/>
    </location>
</feature>
<feature type="compositionally biased region" description="Low complexity" evidence="1">
    <location>
        <begin position="626"/>
        <end position="635"/>
    </location>
</feature>